<sequence length="74" mass="8637">MKDELTAAMHEEFNLDPETEKKHIAFAVFRMLNLGMSLPDAMRNFGVTDMEQLRPYVTEFNGIVSKDEQIKLFR</sequence>
<dbReference type="RefSeq" id="WP_077129439.1">
    <property type="nucleotide sequence ID" value="NZ_CP014263.1"/>
</dbReference>
<name>A0A1P9WRM6_9BACT</name>
<dbReference type="EMBL" id="CP014263">
    <property type="protein sequence ID" value="AQG78014.1"/>
    <property type="molecule type" value="Genomic_DNA"/>
</dbReference>
<evidence type="ECO:0000313" key="2">
    <source>
        <dbReference type="Proteomes" id="UP000187941"/>
    </source>
</evidence>
<proteinExistence type="predicted"/>
<evidence type="ECO:0000313" key="1">
    <source>
        <dbReference type="EMBL" id="AQG78014.1"/>
    </source>
</evidence>
<dbReference type="Proteomes" id="UP000187941">
    <property type="component" value="Chromosome"/>
</dbReference>
<organism evidence="1 2">
    <name type="scientific">Spirosoma montaniterrae</name>
    <dbReference type="NCBI Taxonomy" id="1178516"/>
    <lineage>
        <taxon>Bacteria</taxon>
        <taxon>Pseudomonadati</taxon>
        <taxon>Bacteroidota</taxon>
        <taxon>Cytophagia</taxon>
        <taxon>Cytophagales</taxon>
        <taxon>Cytophagaceae</taxon>
        <taxon>Spirosoma</taxon>
    </lineage>
</organism>
<accession>A0A1P9WRM6</accession>
<dbReference type="OrthoDB" id="1495945at2"/>
<keyword evidence="2" id="KW-1185">Reference proteome</keyword>
<protein>
    <submittedName>
        <fullName evidence="1">Uncharacterized protein</fullName>
    </submittedName>
</protein>
<gene>
    <name evidence="1" type="ORF">AWR27_00790</name>
</gene>
<dbReference type="STRING" id="1178516.AWR27_00790"/>
<dbReference type="AlphaFoldDB" id="A0A1P9WRM6"/>
<reference evidence="1 2" key="1">
    <citation type="submission" date="2016-01" db="EMBL/GenBank/DDBJ databases">
        <authorList>
            <person name="Oliw E.H."/>
        </authorList>
    </citation>
    <scope>NUCLEOTIDE SEQUENCE [LARGE SCALE GENOMIC DNA]</scope>
    <source>
        <strain evidence="1 2">DY10</strain>
    </source>
</reference>
<dbReference type="KEGG" id="smon:AWR27_00790"/>